<name>A0A1M6V7I5_9FLAO</name>
<sequence length="714" mass="83136">MDDVNNHNGFKLIGIVPLKDCNQKFRKNLKIGTPYLLYNNYTVELNDKNSSVNAITVNRCNVPNTMYNLDNGIKINISAVVGKNGSGKSALIELFYYFVYAISSLKEDDEIGLQKYSNIVQDKLKLLERDIKFINSEKENYSLGIQYQEKYNIQVILKNKKSNYKNSLLQSLNDKLHLIKNTYNEALENENLIQKELNMALIYELENHIYILEFINGKLTCKDYKGLNISSNFKFDKFFYSINLNYSHHSLNSNIIGGWIDTLFHKNDGYKTPVVINPMRDEGIYDINNELNLSKERLMFNLAYYLVKSQNNKEEYKLLDKYKIRTINFSIKPKSYPALLNFNNDGLQQSSSHFLIKNIVNENNFAKIKHFDIAVGYLERKLKKIRRNYHSIIFKEFDSSSQSEEEYFQNFILEDNSHITKKIKQVVNYIRYAENSKKLDAIFQLEVLKTCSFTSDEFVAFILENKSHSEEEKSNSLNVLELMNYLPPSIFNIDFELSIVDKERILLSQLSSGEQQMIFNINTVLYHLYNLQSSFSSKNTRLVYKNVSIILDEIELYYHPEMQRQILKNILDSLELIKTKENEGIESINICFLTHSPFILSDIPSQNILKLNEGKPESTDKINSFAANIYDLLKDEFFLENGAIGAFVSKKINDILIKDPIEEEDWSIINLVGDPFLKGVIKKKIEDKLSDDALKKEIERLQKIKQKRSKNDTN</sequence>
<accession>A0A1M6V7I5</accession>
<protein>
    <recommendedName>
        <fullName evidence="5">AAA ATPase domain-containing protein</fullName>
    </recommendedName>
</protein>
<dbReference type="Gene3D" id="3.40.50.300">
    <property type="entry name" value="P-loop containing nucleotide triphosphate hydrolases"/>
    <property type="match status" value="1"/>
</dbReference>
<dbReference type="EMBL" id="BMFL01000012">
    <property type="protein sequence ID" value="GGF01666.1"/>
    <property type="molecule type" value="Genomic_DNA"/>
</dbReference>
<evidence type="ECO:0000313" key="3">
    <source>
        <dbReference type="Proteomes" id="UP000184120"/>
    </source>
</evidence>
<dbReference type="PANTHER" id="PTHR32182:SF23">
    <property type="entry name" value="ATP BINDING PROTEIN"/>
    <property type="match status" value="1"/>
</dbReference>
<evidence type="ECO:0000313" key="2">
    <source>
        <dbReference type="EMBL" id="SHK77355.1"/>
    </source>
</evidence>
<reference evidence="1" key="5">
    <citation type="submission" date="2024-05" db="EMBL/GenBank/DDBJ databases">
        <authorList>
            <person name="Sun Q."/>
            <person name="Zhou Y."/>
        </authorList>
    </citation>
    <scope>NUCLEOTIDE SEQUENCE</scope>
    <source>
        <strain evidence="1">CGMCC 1.12707</strain>
    </source>
</reference>
<dbReference type="Proteomes" id="UP000650994">
    <property type="component" value="Unassembled WGS sequence"/>
</dbReference>
<dbReference type="InterPro" id="IPR027417">
    <property type="entry name" value="P-loop_NTPase"/>
</dbReference>
<reference evidence="3" key="3">
    <citation type="submission" date="2016-11" db="EMBL/GenBank/DDBJ databases">
        <authorList>
            <person name="Varghese N."/>
            <person name="Submissions S."/>
        </authorList>
    </citation>
    <scope>NUCLEOTIDE SEQUENCE [LARGE SCALE GENOMIC DNA]</scope>
    <source>
        <strain evidence="3">DSM 27989</strain>
    </source>
</reference>
<reference evidence="2" key="2">
    <citation type="submission" date="2016-11" db="EMBL/GenBank/DDBJ databases">
        <authorList>
            <person name="Jaros S."/>
            <person name="Januszkiewicz K."/>
            <person name="Wedrychowicz H."/>
        </authorList>
    </citation>
    <scope>NUCLEOTIDE SEQUENCE [LARGE SCALE GENOMIC DNA]</scope>
    <source>
        <strain evidence="2">DSM 27989</strain>
    </source>
</reference>
<dbReference type="EMBL" id="FRBH01000003">
    <property type="protein sequence ID" value="SHK77355.1"/>
    <property type="molecule type" value="Genomic_DNA"/>
</dbReference>
<evidence type="ECO:0000313" key="4">
    <source>
        <dbReference type="Proteomes" id="UP000650994"/>
    </source>
</evidence>
<dbReference type="OrthoDB" id="997844at2"/>
<dbReference type="GO" id="GO:0006302">
    <property type="term" value="P:double-strand break repair"/>
    <property type="evidence" value="ECO:0007669"/>
    <property type="project" value="TreeGrafter"/>
</dbReference>
<reference evidence="1" key="1">
    <citation type="journal article" date="2014" name="Int. J. Syst. Evol. Microbiol.">
        <title>Complete genome of a new Firmicutes species belonging to the dominant human colonic microbiota ('Ruminococcus bicirculans') reveals two chromosomes and a selective capacity to utilize plant glucans.</title>
        <authorList>
            <consortium name="NISC Comparative Sequencing Program"/>
            <person name="Wegmann U."/>
            <person name="Louis P."/>
            <person name="Goesmann A."/>
            <person name="Henrissat B."/>
            <person name="Duncan S.H."/>
            <person name="Flint H.J."/>
        </authorList>
    </citation>
    <scope>NUCLEOTIDE SEQUENCE</scope>
    <source>
        <strain evidence="1">CGMCC 1.12707</strain>
    </source>
</reference>
<gene>
    <name evidence="1" type="ORF">GCM10010984_18850</name>
    <name evidence="2" type="ORF">SAMN05443634_103214</name>
</gene>
<keyword evidence="4" id="KW-1185">Reference proteome</keyword>
<dbReference type="AlphaFoldDB" id="A0A1M6V7I5"/>
<dbReference type="STRING" id="1434701.SAMN05443634_103214"/>
<dbReference type="GO" id="GO:0000731">
    <property type="term" value="P:DNA synthesis involved in DNA repair"/>
    <property type="evidence" value="ECO:0007669"/>
    <property type="project" value="TreeGrafter"/>
</dbReference>
<dbReference type="Proteomes" id="UP000184120">
    <property type="component" value="Unassembled WGS sequence"/>
</dbReference>
<proteinExistence type="predicted"/>
<dbReference type="SUPFAM" id="SSF52540">
    <property type="entry name" value="P-loop containing nucleoside triphosphate hydrolases"/>
    <property type="match status" value="1"/>
</dbReference>
<dbReference type="PANTHER" id="PTHR32182">
    <property type="entry name" value="DNA REPLICATION AND REPAIR PROTEIN RECF"/>
    <property type="match status" value="1"/>
</dbReference>
<reference evidence="4" key="4">
    <citation type="journal article" date="2019" name="Int. J. Syst. Evol. Microbiol.">
        <title>The Global Catalogue of Microorganisms (GCM) 10K type strain sequencing project: providing services to taxonomists for standard genome sequencing and annotation.</title>
        <authorList>
            <consortium name="The Broad Institute Genomics Platform"/>
            <consortium name="The Broad Institute Genome Sequencing Center for Infectious Disease"/>
            <person name="Wu L."/>
            <person name="Ma J."/>
        </authorList>
    </citation>
    <scope>NUCLEOTIDE SEQUENCE [LARGE SCALE GENOMIC DNA]</scope>
    <source>
        <strain evidence="4">CGMCC 1.12707</strain>
    </source>
</reference>
<organism evidence="2 3">
    <name type="scientific">Chishuiella changwenlii</name>
    <dbReference type="NCBI Taxonomy" id="1434701"/>
    <lineage>
        <taxon>Bacteria</taxon>
        <taxon>Pseudomonadati</taxon>
        <taxon>Bacteroidota</taxon>
        <taxon>Flavobacteriia</taxon>
        <taxon>Flavobacteriales</taxon>
        <taxon>Weeksellaceae</taxon>
        <taxon>Chishuiella</taxon>
    </lineage>
</organism>
<dbReference type="RefSeq" id="WP_072930193.1">
    <property type="nucleotide sequence ID" value="NZ_BMFL01000012.1"/>
</dbReference>
<evidence type="ECO:0008006" key="5">
    <source>
        <dbReference type="Google" id="ProtNLM"/>
    </source>
</evidence>
<evidence type="ECO:0000313" key="1">
    <source>
        <dbReference type="EMBL" id="GGF01666.1"/>
    </source>
</evidence>